<evidence type="ECO:0000256" key="2">
    <source>
        <dbReference type="ARBA" id="ARBA00049106"/>
    </source>
</evidence>
<dbReference type="InterPro" id="IPR004378">
    <property type="entry name" value="F420H2_quin_Rdtase"/>
</dbReference>
<dbReference type="EC" id="1.-.-.-" evidence="3"/>
<proteinExistence type="inferred from homology"/>
<protein>
    <submittedName>
        <fullName evidence="3">Hemerythrin</fullName>
        <ecNumber evidence="3">1.-.-.-</ecNumber>
    </submittedName>
</protein>
<dbReference type="GO" id="GO:0005886">
    <property type="term" value="C:plasma membrane"/>
    <property type="evidence" value="ECO:0007669"/>
    <property type="project" value="TreeGrafter"/>
</dbReference>
<dbReference type="InterPro" id="IPR012349">
    <property type="entry name" value="Split_barrel_FMN-bd"/>
</dbReference>
<evidence type="ECO:0000256" key="1">
    <source>
        <dbReference type="ARBA" id="ARBA00008710"/>
    </source>
</evidence>
<dbReference type="Gene3D" id="2.30.110.10">
    <property type="entry name" value="Electron Transport, Fmn-binding Protein, Chain A"/>
    <property type="match status" value="1"/>
</dbReference>
<reference evidence="3 4" key="1">
    <citation type="submission" date="2016-11" db="EMBL/GenBank/DDBJ databases">
        <authorList>
            <consortium name="Pathogen Informatics"/>
        </authorList>
    </citation>
    <scope>NUCLEOTIDE SEQUENCE [LARGE SCALE GENOMIC DNA]</scope>
    <source>
        <strain evidence="3 4">911</strain>
    </source>
</reference>
<dbReference type="EMBL" id="FVGW01000009">
    <property type="protein sequence ID" value="SKM48052.1"/>
    <property type="molecule type" value="Genomic_DNA"/>
</dbReference>
<organism evidence="3 4">
    <name type="scientific">Mycobacteroides abscessus subsp. massiliense</name>
    <dbReference type="NCBI Taxonomy" id="1962118"/>
    <lineage>
        <taxon>Bacteria</taxon>
        <taxon>Bacillati</taxon>
        <taxon>Actinomycetota</taxon>
        <taxon>Actinomycetes</taxon>
        <taxon>Mycobacteriales</taxon>
        <taxon>Mycobacteriaceae</taxon>
        <taxon>Mycobacteroides</taxon>
        <taxon>Mycobacteroides abscessus</taxon>
    </lineage>
</organism>
<keyword evidence="3" id="KW-0560">Oxidoreductase</keyword>
<gene>
    <name evidence="3" type="primary">ddn_7</name>
    <name evidence="3" type="ORF">SAMEA2259716_04181</name>
</gene>
<evidence type="ECO:0000313" key="3">
    <source>
        <dbReference type="EMBL" id="SKM48052.1"/>
    </source>
</evidence>
<dbReference type="GO" id="GO:0052755">
    <property type="term" value="F:coenzyme F420H2:quinone oxidoreductase activity"/>
    <property type="evidence" value="ECO:0007669"/>
    <property type="project" value="RHEA"/>
</dbReference>
<dbReference type="PANTHER" id="PTHR39428:SF1">
    <property type="entry name" value="F420H(2)-DEPENDENT QUINONE REDUCTASE RV1261C"/>
    <property type="match status" value="1"/>
</dbReference>
<dbReference type="NCBIfam" id="TIGR00026">
    <property type="entry name" value="hi_GC_TIGR00026"/>
    <property type="match status" value="1"/>
</dbReference>
<dbReference type="Pfam" id="PF04075">
    <property type="entry name" value="F420H2_quin_red"/>
    <property type="match status" value="1"/>
</dbReference>
<dbReference type="RefSeq" id="WP_074376881.1">
    <property type="nucleotide sequence ID" value="NZ_FVGW01000009.1"/>
</dbReference>
<dbReference type="Proteomes" id="UP000190074">
    <property type="component" value="Unassembled WGS sequence"/>
</dbReference>
<dbReference type="PANTHER" id="PTHR39428">
    <property type="entry name" value="F420H(2)-DEPENDENT QUINONE REDUCTASE RV1261C"/>
    <property type="match status" value="1"/>
</dbReference>
<comment type="catalytic activity">
    <reaction evidence="2">
        <text>oxidized coenzyme F420-(gamma-L-Glu)(n) + a quinol + H(+) = reduced coenzyme F420-(gamma-L-Glu)(n) + a quinone</text>
        <dbReference type="Rhea" id="RHEA:39663"/>
        <dbReference type="Rhea" id="RHEA-COMP:12939"/>
        <dbReference type="Rhea" id="RHEA-COMP:14378"/>
        <dbReference type="ChEBI" id="CHEBI:15378"/>
        <dbReference type="ChEBI" id="CHEBI:24646"/>
        <dbReference type="ChEBI" id="CHEBI:132124"/>
        <dbReference type="ChEBI" id="CHEBI:133980"/>
        <dbReference type="ChEBI" id="CHEBI:139511"/>
    </reaction>
</comment>
<sequence length="151" mass="16838">MGDIPPYKSFTTAQELDFNKRNIQEFRSNGGHLGGAFQGMDLLLLTSVGAKSGVKRTTPVGYFNIDGQLYVVGSGAGREKLPAWVANVRVNHNVTIEIGSEPPASATVHELDRKERDRIYDIIKRRAEVFAEYERGLTRLIPVFSINKFVK</sequence>
<dbReference type="AlphaFoldDB" id="A0A1U1B598"/>
<accession>A0A1U1B598</accession>
<dbReference type="GO" id="GO:0070967">
    <property type="term" value="F:coenzyme F420 binding"/>
    <property type="evidence" value="ECO:0007669"/>
    <property type="project" value="TreeGrafter"/>
</dbReference>
<evidence type="ECO:0000313" key="4">
    <source>
        <dbReference type="Proteomes" id="UP000190074"/>
    </source>
</evidence>
<comment type="similarity">
    <text evidence="1">Belongs to the F420H(2)-dependent quinone reductase family.</text>
</comment>
<name>A0A1U1B598_9MYCO</name>